<evidence type="ECO:0008006" key="4">
    <source>
        <dbReference type="Google" id="ProtNLM"/>
    </source>
</evidence>
<dbReference type="Proteomes" id="UP001199915">
    <property type="component" value="Unassembled WGS sequence"/>
</dbReference>
<accession>A0AAE3F2T7</accession>
<evidence type="ECO:0000256" key="1">
    <source>
        <dbReference type="SAM" id="Coils"/>
    </source>
</evidence>
<name>A0AAE3F2T7_9FIRM</name>
<evidence type="ECO:0000313" key="2">
    <source>
        <dbReference type="EMBL" id="MCG4765644.1"/>
    </source>
</evidence>
<sequence>MVDQTQRLSRYRELIQELNETKKMEIARRTVELFFSFDIVNSSLYKTINYTGWYNVIISLFKEIQASVMKLMPGAEMWRVLGDEIVFIIPIKENKDFFVYTDKIFEILNIFVLKLKNGQFFDELEIDNDKKLLMKMQNVISLKAAAWIAIVGENVQQIERYDNLLERYKLREGYGLIEFLGNDIDAGFRIKKETENRRMVISFELAYILAKDTDYLKNIHIITYKTLRGIWQNRLYPIIWYHDPKYAENIQFEDSFFYDETEENELTKEYFSNRENSVLKKEMYYNVYNALNKILSDQNLIHKFVKMDKIIEDSPTTQTAKGNLLEPKFFLRLHCVAVCYDKSTKKILIMKRSSKREKYPDKWEFGCAKAVLERSLNEQIEQEYYNDFGVKIKVVCDEEREDKQPIPLALYEVESEQGKDKGVISLAEVVETYKKSDFKENEKHSEVRWISREEVDTFKEDTVKDFKNTLKLAFAKMEEMYGNTDE</sequence>
<dbReference type="InterPro" id="IPR015797">
    <property type="entry name" value="NUDIX_hydrolase-like_dom_sf"/>
</dbReference>
<reference evidence="2" key="1">
    <citation type="submission" date="2022-01" db="EMBL/GenBank/DDBJ databases">
        <title>Collection of gut derived symbiotic bacterial strains cultured from healthy donors.</title>
        <authorList>
            <person name="Lin H."/>
            <person name="Kohout C."/>
            <person name="Waligurski E."/>
            <person name="Pamer E.G."/>
        </authorList>
    </citation>
    <scope>NUCLEOTIDE SEQUENCE</scope>
    <source>
        <strain evidence="2">DFI.5.49</strain>
    </source>
</reference>
<comment type="caution">
    <text evidence="2">The sequence shown here is derived from an EMBL/GenBank/DDBJ whole genome shotgun (WGS) entry which is preliminary data.</text>
</comment>
<evidence type="ECO:0000313" key="3">
    <source>
        <dbReference type="Proteomes" id="UP001199915"/>
    </source>
</evidence>
<dbReference type="SUPFAM" id="SSF55811">
    <property type="entry name" value="Nudix"/>
    <property type="match status" value="1"/>
</dbReference>
<protein>
    <recommendedName>
        <fullName evidence="4">Nudix hydrolase domain-containing protein</fullName>
    </recommendedName>
</protein>
<dbReference type="EMBL" id="JAKNFS010000011">
    <property type="protein sequence ID" value="MCG4765644.1"/>
    <property type="molecule type" value="Genomic_DNA"/>
</dbReference>
<dbReference type="RefSeq" id="WP_117760947.1">
    <property type="nucleotide sequence ID" value="NZ_CABJFB010000003.1"/>
</dbReference>
<dbReference type="AlphaFoldDB" id="A0AAE3F2T7"/>
<dbReference type="Gene3D" id="3.90.79.10">
    <property type="entry name" value="Nucleoside Triphosphate Pyrophosphohydrolase"/>
    <property type="match status" value="1"/>
</dbReference>
<keyword evidence="1" id="KW-0175">Coiled coil</keyword>
<proteinExistence type="predicted"/>
<feature type="coiled-coil region" evidence="1">
    <location>
        <begin position="1"/>
        <end position="28"/>
    </location>
</feature>
<gene>
    <name evidence="2" type="ORF">L0N21_08995</name>
</gene>
<organism evidence="2 3">
    <name type="scientific">Fusicatenibacter saccharivorans</name>
    <dbReference type="NCBI Taxonomy" id="1150298"/>
    <lineage>
        <taxon>Bacteria</taxon>
        <taxon>Bacillati</taxon>
        <taxon>Bacillota</taxon>
        <taxon>Clostridia</taxon>
        <taxon>Lachnospirales</taxon>
        <taxon>Lachnospiraceae</taxon>
        <taxon>Fusicatenibacter</taxon>
    </lineage>
</organism>